<sequence>MYSKALVHIYWAVGISGHMSLWYPGPLGGAKKANAMSTYVNRELNFPLGCCDKDGQATLPNPGVCRGHLDLFDKQEPQVVRQAGQDAYFQLSDHTYTAGAPGSTPYGGSCQVVMR</sequence>
<dbReference type="EMBL" id="KB445584">
    <property type="protein sequence ID" value="EMD86751.1"/>
    <property type="molecule type" value="Genomic_DNA"/>
</dbReference>
<keyword evidence="2" id="KW-1185">Reference proteome</keyword>
<gene>
    <name evidence="1" type="ORF">COCHEDRAFT_1160395</name>
</gene>
<dbReference type="AlphaFoldDB" id="M2TY81"/>
<accession>M2TY81</accession>
<proteinExistence type="predicted"/>
<evidence type="ECO:0000313" key="2">
    <source>
        <dbReference type="Proteomes" id="UP000016936"/>
    </source>
</evidence>
<dbReference type="Proteomes" id="UP000016936">
    <property type="component" value="Unassembled WGS sequence"/>
</dbReference>
<name>M2TY81_COCH5</name>
<organism evidence="1 2">
    <name type="scientific">Cochliobolus heterostrophus (strain C5 / ATCC 48332 / race O)</name>
    <name type="common">Southern corn leaf blight fungus</name>
    <name type="synonym">Bipolaris maydis</name>
    <dbReference type="NCBI Taxonomy" id="701091"/>
    <lineage>
        <taxon>Eukaryota</taxon>
        <taxon>Fungi</taxon>
        <taxon>Dikarya</taxon>
        <taxon>Ascomycota</taxon>
        <taxon>Pezizomycotina</taxon>
        <taxon>Dothideomycetes</taxon>
        <taxon>Pleosporomycetidae</taxon>
        <taxon>Pleosporales</taxon>
        <taxon>Pleosporineae</taxon>
        <taxon>Pleosporaceae</taxon>
        <taxon>Bipolaris</taxon>
    </lineage>
</organism>
<dbReference type="HOGENOM" id="CLU_2108784_0_0_1"/>
<reference evidence="2" key="2">
    <citation type="journal article" date="2013" name="PLoS Genet.">
        <title>Comparative genome structure, secondary metabolite, and effector coding capacity across Cochliobolus pathogens.</title>
        <authorList>
            <person name="Condon B.J."/>
            <person name="Leng Y."/>
            <person name="Wu D."/>
            <person name="Bushley K.E."/>
            <person name="Ohm R.A."/>
            <person name="Otillar R."/>
            <person name="Martin J."/>
            <person name="Schackwitz W."/>
            <person name="Grimwood J."/>
            <person name="MohdZainudin N."/>
            <person name="Xue C."/>
            <person name="Wang R."/>
            <person name="Manning V.A."/>
            <person name="Dhillon B."/>
            <person name="Tu Z.J."/>
            <person name="Steffenson B.J."/>
            <person name="Salamov A."/>
            <person name="Sun H."/>
            <person name="Lowry S."/>
            <person name="LaButti K."/>
            <person name="Han J."/>
            <person name="Copeland A."/>
            <person name="Lindquist E."/>
            <person name="Barry K."/>
            <person name="Schmutz J."/>
            <person name="Baker S.E."/>
            <person name="Ciuffetti L.M."/>
            <person name="Grigoriev I.V."/>
            <person name="Zhong S."/>
            <person name="Turgeon B.G."/>
        </authorList>
    </citation>
    <scope>NUCLEOTIDE SEQUENCE [LARGE SCALE GENOMIC DNA]</scope>
    <source>
        <strain evidence="2">C5 / ATCC 48332 / race O</strain>
    </source>
</reference>
<reference evidence="1 2" key="1">
    <citation type="journal article" date="2012" name="PLoS Pathog.">
        <title>Diverse lifestyles and strategies of plant pathogenesis encoded in the genomes of eighteen Dothideomycetes fungi.</title>
        <authorList>
            <person name="Ohm R.A."/>
            <person name="Feau N."/>
            <person name="Henrissat B."/>
            <person name="Schoch C.L."/>
            <person name="Horwitz B.A."/>
            <person name="Barry K.W."/>
            <person name="Condon B.J."/>
            <person name="Copeland A.C."/>
            <person name="Dhillon B."/>
            <person name="Glaser F."/>
            <person name="Hesse C.N."/>
            <person name="Kosti I."/>
            <person name="LaButti K."/>
            <person name="Lindquist E.A."/>
            <person name="Lucas S."/>
            <person name="Salamov A.A."/>
            <person name="Bradshaw R.E."/>
            <person name="Ciuffetti L."/>
            <person name="Hamelin R.C."/>
            <person name="Kema G.H.J."/>
            <person name="Lawrence C."/>
            <person name="Scott J.A."/>
            <person name="Spatafora J.W."/>
            <person name="Turgeon B.G."/>
            <person name="de Wit P.J.G.M."/>
            <person name="Zhong S."/>
            <person name="Goodwin S.B."/>
            <person name="Grigoriev I.V."/>
        </authorList>
    </citation>
    <scope>NUCLEOTIDE SEQUENCE [LARGE SCALE GENOMIC DNA]</scope>
    <source>
        <strain evidence="2">C5 / ATCC 48332 / race O</strain>
    </source>
</reference>
<evidence type="ECO:0000313" key="1">
    <source>
        <dbReference type="EMBL" id="EMD86751.1"/>
    </source>
</evidence>
<protein>
    <submittedName>
        <fullName evidence="1">Uncharacterized protein</fullName>
    </submittedName>
</protein>